<sequence length="1141" mass="124921">MLLTIRDFFIFLFVSLFYVYYLLHMKLFYQLCPSFKSEETMKIECVESLAPAEVPDIPVGTPVASASVPKHGRGNAHSSPYRKIVVTCDTRGAVDPNLVRVAVSSFVKKKVNCLVKEDCIVRLHWNGTDVNSLFLRGIEPLTPQQTLELRGAASYQIDALHNRGFPAGPSATAPGVLQQANGPTTLAITIASSVLNVRSTAPRYTAPRQIFPRPALIRNPAPQLINIPMISMVPVRSSPVTTISHGVRTAVSVPKVIETILPRPPQPQPTILRSPAKPVIVRTPVQMQGSGSSSRSSIVSLPSVNVQEASILPVPIRLRPAIPPTTPVVTPVTASRFALHPAKPAPPPRPSAPSPVMVRFNGRVQAAQPGQLIRRTNGQIVRVMPNGSLEEVEMPVTIPKKVSIKSSREKPISLDTDSEDEPSSPAKSSTQKSDTPLRDCKQESSSLPATGSASGVLVTASVKRRGKKRTGKLQVVDLDDSTSGTETDSTDSCEFIGVDEVVKPGFERRSQRIAATKSKAKVDKESNQLASIRLNDSVKKADSAGLTTESDLSDNNAESLPPSKRKTAEVEDSEMLQYEFFMGSDGVVERVPFIKDLSLLQPDFNMTVGDKEFSKEMIEDMVEKGVQHSLLYAPPENCRLIFRDADELDFMDTVIVQDDGEVKLDPELYQCYMQIVYKELLADHRLFKAEQLRKQQFFKSGRLDMPDSSAGLDNVKSVAQSVAKPLVQAPVATTSPTKQTACVSQNRAPAALEPYGVAPSSGTQKKRGRSLKRPSSPLSRPVPKVKALPLNKGVPPIKAVSSSKVAPPTYTQASDPERPYSVHYLASNGSVKVVKTREEVRTRQCYVIMDKISDYQLAEQIAQDSEGRLKLRQEDGTNLPLHKLFAAQFKEQLYYDHERGQVDPERKRGFKWDCVLRPIFDRNRGVRHPVRMYSYRHRPQAENAALLSSSESISAPVNTTSSKNTTFEGSSDRSASTATKAAASLVDVSTSTSILVGTPISIVGATTVAAVGSLSTAACGESPNELTATTTAKFNIRPLTIETRKKEIVFGDIEDDYVDVDVVAKPPVEEDDSWEAGTSDEDWDIQDTRITRSRKRRVKANANHSSAEYSRVLVHVPGKNNAKHRFFQPATNIAPLHEPSL</sequence>
<feature type="compositionally biased region" description="Polar residues" evidence="1">
    <location>
        <begin position="545"/>
        <end position="558"/>
    </location>
</feature>
<keyword evidence="2" id="KW-1133">Transmembrane helix</keyword>
<dbReference type="GeneID" id="111251722"/>
<keyword evidence="4" id="KW-1185">Reference proteome</keyword>
<reference evidence="3" key="1">
    <citation type="submission" date="2021-01" db="UniProtKB">
        <authorList>
            <consortium name="EnsemblMetazoa"/>
        </authorList>
    </citation>
    <scope>IDENTIFICATION</scope>
</reference>
<dbReference type="KEGG" id="vde:111251722"/>
<evidence type="ECO:0000313" key="3">
    <source>
        <dbReference type="EnsemblMetazoa" id="XP_022664352"/>
    </source>
</evidence>
<feature type="compositionally biased region" description="Polar residues" evidence="1">
    <location>
        <begin position="956"/>
        <end position="969"/>
    </location>
</feature>
<evidence type="ECO:0000256" key="1">
    <source>
        <dbReference type="SAM" id="MobiDB-lite"/>
    </source>
</evidence>
<name>A0A7M7KJ20_VARDE</name>
<feature type="compositionally biased region" description="Polar residues" evidence="1">
    <location>
        <begin position="425"/>
        <end position="434"/>
    </location>
</feature>
<dbReference type="InParanoid" id="A0A7M7KJ20"/>
<dbReference type="EnsemblMetazoa" id="XM_022808617">
    <property type="protein sequence ID" value="XP_022664352"/>
    <property type="gene ID" value="LOC111251722"/>
</dbReference>
<proteinExistence type="predicted"/>
<dbReference type="AlphaFoldDB" id="A0A7M7KJ20"/>
<feature type="region of interest" description="Disordered" evidence="1">
    <location>
        <begin position="946"/>
        <end position="974"/>
    </location>
</feature>
<feature type="compositionally biased region" description="Polar residues" evidence="1">
    <location>
        <begin position="443"/>
        <end position="453"/>
    </location>
</feature>
<evidence type="ECO:0000313" key="4">
    <source>
        <dbReference type="Proteomes" id="UP000594260"/>
    </source>
</evidence>
<feature type="region of interest" description="Disordered" evidence="1">
    <location>
        <begin position="753"/>
        <end position="790"/>
    </location>
</feature>
<feature type="compositionally biased region" description="Low complexity" evidence="1">
    <location>
        <begin position="946"/>
        <end position="955"/>
    </location>
</feature>
<organism evidence="3 4">
    <name type="scientific">Varroa destructor</name>
    <name type="common">Honeybee mite</name>
    <dbReference type="NCBI Taxonomy" id="109461"/>
    <lineage>
        <taxon>Eukaryota</taxon>
        <taxon>Metazoa</taxon>
        <taxon>Ecdysozoa</taxon>
        <taxon>Arthropoda</taxon>
        <taxon>Chelicerata</taxon>
        <taxon>Arachnida</taxon>
        <taxon>Acari</taxon>
        <taxon>Parasitiformes</taxon>
        <taxon>Mesostigmata</taxon>
        <taxon>Gamasina</taxon>
        <taxon>Dermanyssoidea</taxon>
        <taxon>Varroidae</taxon>
        <taxon>Varroa</taxon>
    </lineage>
</organism>
<protein>
    <submittedName>
        <fullName evidence="3">Uncharacterized protein</fullName>
    </submittedName>
</protein>
<feature type="region of interest" description="Disordered" evidence="1">
    <location>
        <begin position="543"/>
        <end position="569"/>
    </location>
</feature>
<feature type="transmembrane region" description="Helical" evidence="2">
    <location>
        <begin position="7"/>
        <end position="29"/>
    </location>
</feature>
<keyword evidence="2" id="KW-0472">Membrane</keyword>
<keyword evidence="2" id="KW-0812">Transmembrane</keyword>
<dbReference type="RefSeq" id="XP_022664352.1">
    <property type="nucleotide sequence ID" value="XM_022808617.1"/>
</dbReference>
<accession>A0A7M7KJ20</accession>
<feature type="compositionally biased region" description="Low complexity" evidence="1">
    <location>
        <begin position="773"/>
        <end position="786"/>
    </location>
</feature>
<feature type="region of interest" description="Disordered" evidence="1">
    <location>
        <begin position="402"/>
        <end position="455"/>
    </location>
</feature>
<dbReference type="OrthoDB" id="10553824at2759"/>
<evidence type="ECO:0000256" key="2">
    <source>
        <dbReference type="SAM" id="Phobius"/>
    </source>
</evidence>
<dbReference type="Proteomes" id="UP000594260">
    <property type="component" value="Unplaced"/>
</dbReference>